<dbReference type="Gene3D" id="1.25.40.10">
    <property type="entry name" value="Tetratricopeptide repeat domain"/>
    <property type="match status" value="1"/>
</dbReference>
<evidence type="ECO:0000313" key="2">
    <source>
        <dbReference type="Proteomes" id="UP000019140"/>
    </source>
</evidence>
<accession>W4M5S5</accession>
<name>W4M5S5_9BACT</name>
<keyword evidence="2" id="KW-1185">Reference proteome</keyword>
<dbReference type="PANTHER" id="PTHR45588">
    <property type="entry name" value="TPR DOMAIN-CONTAINING PROTEIN"/>
    <property type="match status" value="1"/>
</dbReference>
<gene>
    <name evidence="1" type="ORF">ETSY2_25675</name>
</gene>
<dbReference type="HOGENOM" id="CLU_011527_0_1_7"/>
<dbReference type="PANTHER" id="PTHR45588:SF1">
    <property type="entry name" value="WW DOMAIN-CONTAINING PROTEIN"/>
    <property type="match status" value="1"/>
</dbReference>
<dbReference type="EMBL" id="AZHX01001073">
    <property type="protein sequence ID" value="ETX04982.1"/>
    <property type="molecule type" value="Genomic_DNA"/>
</dbReference>
<comment type="caution">
    <text evidence="1">The sequence shown here is derived from an EMBL/GenBank/DDBJ whole genome shotgun (WGS) entry which is preliminary data.</text>
</comment>
<protein>
    <recommendedName>
        <fullName evidence="3">MalT-like TPR region domain-containing protein</fullName>
    </recommendedName>
</protein>
<proteinExistence type="predicted"/>
<dbReference type="Proteomes" id="UP000019140">
    <property type="component" value="Unassembled WGS sequence"/>
</dbReference>
<dbReference type="SUPFAM" id="SSF48452">
    <property type="entry name" value="TPR-like"/>
    <property type="match status" value="2"/>
</dbReference>
<dbReference type="InterPro" id="IPR011990">
    <property type="entry name" value="TPR-like_helical_dom_sf"/>
</dbReference>
<evidence type="ECO:0000313" key="1">
    <source>
        <dbReference type="EMBL" id="ETX04982.1"/>
    </source>
</evidence>
<reference evidence="1 2" key="1">
    <citation type="journal article" date="2014" name="Nature">
        <title>An environmental bacterial taxon with a large and distinct metabolic repertoire.</title>
        <authorList>
            <person name="Wilson M.C."/>
            <person name="Mori T."/>
            <person name="Ruckert C."/>
            <person name="Uria A.R."/>
            <person name="Helf M.J."/>
            <person name="Takada K."/>
            <person name="Gernert C."/>
            <person name="Steffens U.A."/>
            <person name="Heycke N."/>
            <person name="Schmitt S."/>
            <person name="Rinke C."/>
            <person name="Helfrich E.J."/>
            <person name="Brachmann A.O."/>
            <person name="Gurgui C."/>
            <person name="Wakimoto T."/>
            <person name="Kracht M."/>
            <person name="Crusemann M."/>
            <person name="Hentschel U."/>
            <person name="Abe I."/>
            <person name="Matsunaga S."/>
            <person name="Kalinowski J."/>
            <person name="Takeyama H."/>
            <person name="Piel J."/>
        </authorList>
    </citation>
    <scope>NUCLEOTIDE SEQUENCE [LARGE SCALE GENOMIC DNA]</scope>
    <source>
        <strain evidence="2">TSY2</strain>
    </source>
</reference>
<sequence length="555" mass="62875">MESYFDLGNYSRPITTSSEEAQLWFDRGLNWLYGFNHAESVACFQRAAESDPACAMAHWGIALARGPYINKQWSYYSERELNETLDACYHMSRRAQSLVVGGTPIERALLDALVARYQSPEPQEFPELARWNDAYANAMRDVYAQFPSDLDVAALFAEAMMNRTPWHLWDPESGEPFDNADTHEMMAVLETGMAQNACPHPGMLHQYIHTMEMSPMPQRALRAADQLRRLAPEGGHLLHMPSHIYMQCGHYFDALEVSYNATDADRKYIAYANLGRDDRYLSACCHNFHQLMTAATYLGQYEAALYAANSVQRLLTEDILRTDIPQLARTLEAHYSMKSHVLVRFGKWQEIMDEPLPEDDRLYCVTTAMMRYARGVASAALGQHEDAERERAQFYDAFDNVPADRLIMNNQARAILGVATEMLNGEVEYHRGNYDVAFQHLRQAVVNDDGLNYSEPWSWMHPPRHALGALLLAQGHVDEAEQIYRADLGLDGVLIASKRHSNNVWSLHGLTECLRVVGNAAELAIVEPQLELAMARTDEPITSSCHCRVETGCCH</sequence>
<dbReference type="PATRIC" id="fig|1429439.4.peg.4357"/>
<evidence type="ECO:0008006" key="3">
    <source>
        <dbReference type="Google" id="ProtNLM"/>
    </source>
</evidence>
<organism evidence="1 2">
    <name type="scientific">Candidatus Entotheonella gemina</name>
    <dbReference type="NCBI Taxonomy" id="1429439"/>
    <lineage>
        <taxon>Bacteria</taxon>
        <taxon>Pseudomonadati</taxon>
        <taxon>Nitrospinota/Tectimicrobiota group</taxon>
        <taxon>Candidatus Tectimicrobiota</taxon>
        <taxon>Candidatus Entotheonellia</taxon>
        <taxon>Candidatus Entotheonellales</taxon>
        <taxon>Candidatus Entotheonellaceae</taxon>
        <taxon>Candidatus Entotheonella</taxon>
    </lineage>
</organism>
<dbReference type="AlphaFoldDB" id="W4M5S5"/>